<keyword evidence="1" id="KW-0472">Membrane</keyword>
<name>A0AAU8DRT2_9ACTN</name>
<evidence type="ECO:0000256" key="1">
    <source>
        <dbReference type="SAM" id="Phobius"/>
    </source>
</evidence>
<proteinExistence type="predicted"/>
<feature type="transmembrane region" description="Helical" evidence="1">
    <location>
        <begin position="66"/>
        <end position="86"/>
    </location>
</feature>
<gene>
    <name evidence="2" type="ORF">ABLG96_06855</name>
</gene>
<feature type="transmembrane region" description="Helical" evidence="1">
    <location>
        <begin position="34"/>
        <end position="54"/>
    </location>
</feature>
<organism evidence="2">
    <name type="scientific">Nakamurella sp. A5-74</name>
    <dbReference type="NCBI Taxonomy" id="3158264"/>
    <lineage>
        <taxon>Bacteria</taxon>
        <taxon>Bacillati</taxon>
        <taxon>Actinomycetota</taxon>
        <taxon>Actinomycetes</taxon>
        <taxon>Nakamurellales</taxon>
        <taxon>Nakamurellaceae</taxon>
        <taxon>Nakamurella</taxon>
    </lineage>
</organism>
<reference evidence="2" key="1">
    <citation type="submission" date="2024-05" db="EMBL/GenBank/DDBJ databases">
        <authorList>
            <person name="Cai S.Y."/>
            <person name="Jin L.M."/>
            <person name="Li H.R."/>
        </authorList>
    </citation>
    <scope>NUCLEOTIDE SEQUENCE</scope>
    <source>
        <strain evidence="2">A5-74</strain>
    </source>
</reference>
<keyword evidence="1" id="KW-1133">Transmembrane helix</keyword>
<sequence length="119" mass="12796">MFTSASMTVLGFGLLLAAVTGGWAYLRRPSARWQIVAAGVLQVAVLAQSVIAWFRAPGAGLGESVTFIAYSIGILVPLPAGIWAARVERTRWGSTALAFTCLVVAVMTLRLYQLWRVRG</sequence>
<accession>A0AAU8DRT2</accession>
<dbReference type="EMBL" id="CP159218">
    <property type="protein sequence ID" value="XCG65015.1"/>
    <property type="molecule type" value="Genomic_DNA"/>
</dbReference>
<evidence type="ECO:0000313" key="2">
    <source>
        <dbReference type="EMBL" id="XCG65015.1"/>
    </source>
</evidence>
<protein>
    <recommendedName>
        <fullName evidence="3">Integral membrane protein</fullName>
    </recommendedName>
</protein>
<keyword evidence="1" id="KW-0812">Transmembrane</keyword>
<dbReference type="RefSeq" id="WP_353650626.1">
    <property type="nucleotide sequence ID" value="NZ_CP159218.1"/>
</dbReference>
<evidence type="ECO:0008006" key="3">
    <source>
        <dbReference type="Google" id="ProtNLM"/>
    </source>
</evidence>
<feature type="transmembrane region" description="Helical" evidence="1">
    <location>
        <begin position="92"/>
        <end position="112"/>
    </location>
</feature>
<dbReference type="AlphaFoldDB" id="A0AAU8DRT2"/>